<dbReference type="InterPro" id="IPR036271">
    <property type="entry name" value="Tet_transcr_reg_TetR-rel_C_sf"/>
</dbReference>
<dbReference type="SUPFAM" id="SSF48498">
    <property type="entry name" value="Tetracyclin repressor-like, C-terminal domain"/>
    <property type="match status" value="1"/>
</dbReference>
<sequence>MENGIAKVQDGKPGKARGRPARISREMILDAAAELSGKSPEELPSLNGIARALKISPMAIYTYFSSKDDLLQALSDRLLAEFTLDIAPDADPFDVIVQWANAMRAYVLLNPQLINLLVWEGGHTSVAWLERGMTVSGALGRMGFTGAARARATLWVWHVAMGAINVELRNRVMPQDLTAHELYSLDTSTREQIAEMLSFTGSADHADRFFTYQLDRMCDALRVMQKN</sequence>
<dbReference type="GO" id="GO:0003700">
    <property type="term" value="F:DNA-binding transcription factor activity"/>
    <property type="evidence" value="ECO:0007669"/>
    <property type="project" value="TreeGrafter"/>
</dbReference>
<evidence type="ECO:0000259" key="4">
    <source>
        <dbReference type="PROSITE" id="PS50977"/>
    </source>
</evidence>
<dbReference type="AlphaFoldDB" id="U3A3A7"/>
<evidence type="ECO:0000256" key="3">
    <source>
        <dbReference type="SAM" id="MobiDB-lite"/>
    </source>
</evidence>
<keyword evidence="1 2" id="KW-0238">DNA-binding</keyword>
<dbReference type="KEGG" id="ntd:EGO55_12015"/>
<feature type="DNA-binding region" description="H-T-H motif" evidence="2">
    <location>
        <begin position="45"/>
        <end position="64"/>
    </location>
</feature>
<name>U3A3A7_9SPHN</name>
<protein>
    <recommendedName>
        <fullName evidence="4">HTH tetR-type domain-containing protein</fullName>
    </recommendedName>
</protein>
<dbReference type="PROSITE" id="PS50977">
    <property type="entry name" value="HTH_TETR_2"/>
    <property type="match status" value="1"/>
</dbReference>
<accession>U3A3A7</accession>
<proteinExistence type="predicted"/>
<evidence type="ECO:0000256" key="1">
    <source>
        <dbReference type="ARBA" id="ARBA00023125"/>
    </source>
</evidence>
<dbReference type="EMBL" id="BASZ01000005">
    <property type="protein sequence ID" value="GAD49238.1"/>
    <property type="molecule type" value="Genomic_DNA"/>
</dbReference>
<comment type="caution">
    <text evidence="5">The sequence shown here is derived from an EMBL/GenBank/DDBJ whole genome shotgun (WGS) entry which is preliminary data.</text>
</comment>
<dbReference type="eggNOG" id="COG1309">
    <property type="taxonomic scope" value="Bacteria"/>
</dbReference>
<dbReference type="Proteomes" id="UP000016568">
    <property type="component" value="Unassembled WGS sequence"/>
</dbReference>
<evidence type="ECO:0000256" key="2">
    <source>
        <dbReference type="PROSITE-ProRule" id="PRU00335"/>
    </source>
</evidence>
<dbReference type="InterPro" id="IPR009057">
    <property type="entry name" value="Homeodomain-like_sf"/>
</dbReference>
<reference evidence="5 6" key="1">
    <citation type="submission" date="2013-09" db="EMBL/GenBank/DDBJ databases">
        <title>Whole genome shotgun sequence of Novosphingobium tardaugens NBRC 16725.</title>
        <authorList>
            <person name="Isaki S."/>
            <person name="Hosoyama A."/>
            <person name="Tsuchikane K."/>
            <person name="Katsumata H."/>
            <person name="Ando Y."/>
            <person name="Yamazaki S."/>
            <person name="Fujita N."/>
        </authorList>
    </citation>
    <scope>NUCLEOTIDE SEQUENCE [LARGE SCALE GENOMIC DNA]</scope>
    <source>
        <strain evidence="5 6">NBRC 16725</strain>
    </source>
</reference>
<feature type="region of interest" description="Disordered" evidence="3">
    <location>
        <begin position="1"/>
        <end position="20"/>
    </location>
</feature>
<dbReference type="PRINTS" id="PR00455">
    <property type="entry name" value="HTHTETR"/>
</dbReference>
<gene>
    <name evidence="5" type="ORF">NT2_05_01580</name>
</gene>
<dbReference type="PANTHER" id="PTHR30055">
    <property type="entry name" value="HTH-TYPE TRANSCRIPTIONAL REGULATOR RUTR"/>
    <property type="match status" value="1"/>
</dbReference>
<dbReference type="GO" id="GO:0000976">
    <property type="term" value="F:transcription cis-regulatory region binding"/>
    <property type="evidence" value="ECO:0007669"/>
    <property type="project" value="TreeGrafter"/>
</dbReference>
<dbReference type="RefSeq" id="WP_021690144.1">
    <property type="nucleotide sequence ID" value="NZ_BASZ01000005.1"/>
</dbReference>
<keyword evidence="6" id="KW-1185">Reference proteome</keyword>
<feature type="domain" description="HTH tetR-type" evidence="4">
    <location>
        <begin position="22"/>
        <end position="82"/>
    </location>
</feature>
<organism evidence="5 6">
    <name type="scientific">Caenibius tardaugens NBRC 16725</name>
    <dbReference type="NCBI Taxonomy" id="1219035"/>
    <lineage>
        <taxon>Bacteria</taxon>
        <taxon>Pseudomonadati</taxon>
        <taxon>Pseudomonadota</taxon>
        <taxon>Alphaproteobacteria</taxon>
        <taxon>Sphingomonadales</taxon>
        <taxon>Erythrobacteraceae</taxon>
        <taxon>Caenibius</taxon>
    </lineage>
</organism>
<dbReference type="Pfam" id="PF00440">
    <property type="entry name" value="TetR_N"/>
    <property type="match status" value="1"/>
</dbReference>
<dbReference type="OrthoDB" id="329481at2"/>
<dbReference type="PANTHER" id="PTHR30055:SF209">
    <property type="entry name" value="POSSIBLE TRANSCRIPTIONAL REGULATORY PROTEIN (PROBABLY TETR-FAMILY)"/>
    <property type="match status" value="1"/>
</dbReference>
<evidence type="ECO:0000313" key="5">
    <source>
        <dbReference type="EMBL" id="GAD49238.1"/>
    </source>
</evidence>
<dbReference type="SUPFAM" id="SSF46689">
    <property type="entry name" value="Homeodomain-like"/>
    <property type="match status" value="1"/>
</dbReference>
<dbReference type="InterPro" id="IPR001647">
    <property type="entry name" value="HTH_TetR"/>
</dbReference>
<dbReference type="Gene3D" id="1.10.357.10">
    <property type="entry name" value="Tetracycline Repressor, domain 2"/>
    <property type="match status" value="1"/>
</dbReference>
<evidence type="ECO:0000313" key="6">
    <source>
        <dbReference type="Proteomes" id="UP000016568"/>
    </source>
</evidence>
<dbReference type="InterPro" id="IPR050109">
    <property type="entry name" value="HTH-type_TetR-like_transc_reg"/>
</dbReference>